<evidence type="ECO:0000313" key="3">
    <source>
        <dbReference type="Proteomes" id="UP000178912"/>
    </source>
</evidence>
<protein>
    <submittedName>
        <fullName evidence="2">Uncharacterized protein</fullName>
    </submittedName>
</protein>
<feature type="region of interest" description="Disordered" evidence="1">
    <location>
        <begin position="1"/>
        <end position="347"/>
    </location>
</feature>
<feature type="compositionally biased region" description="Polar residues" evidence="1">
    <location>
        <begin position="148"/>
        <end position="158"/>
    </location>
</feature>
<evidence type="ECO:0000313" key="2">
    <source>
        <dbReference type="EMBL" id="CZS97320.1"/>
    </source>
</evidence>
<accession>A0A1E1KH73</accession>
<proteinExistence type="predicted"/>
<reference evidence="3" key="1">
    <citation type="submission" date="2016-03" db="EMBL/GenBank/DDBJ databases">
        <authorList>
            <person name="Guldener U."/>
        </authorList>
    </citation>
    <scope>NUCLEOTIDE SEQUENCE [LARGE SCALE GENOMIC DNA]</scope>
    <source>
        <strain evidence="3">04CH-RAC-A.6.1</strain>
    </source>
</reference>
<dbReference type="AlphaFoldDB" id="A0A1E1KH73"/>
<organism evidence="2 3">
    <name type="scientific">Rhynchosporium agropyri</name>
    <dbReference type="NCBI Taxonomy" id="914238"/>
    <lineage>
        <taxon>Eukaryota</taxon>
        <taxon>Fungi</taxon>
        <taxon>Dikarya</taxon>
        <taxon>Ascomycota</taxon>
        <taxon>Pezizomycotina</taxon>
        <taxon>Leotiomycetes</taxon>
        <taxon>Helotiales</taxon>
        <taxon>Ploettnerulaceae</taxon>
        <taxon>Rhynchosporium</taxon>
    </lineage>
</organism>
<feature type="compositionally biased region" description="Low complexity" evidence="1">
    <location>
        <begin position="161"/>
        <end position="175"/>
    </location>
</feature>
<name>A0A1E1KH73_9HELO</name>
<feature type="compositionally biased region" description="Polar residues" evidence="1">
    <location>
        <begin position="274"/>
        <end position="291"/>
    </location>
</feature>
<feature type="compositionally biased region" description="Polar residues" evidence="1">
    <location>
        <begin position="1"/>
        <end position="12"/>
    </location>
</feature>
<sequence>MDDFSSLSQTHIKATAASPTRAKQLPVSRYIKVEDIDASNLPTKSAGDRSSGVDVIEAKEHAKATAEIPGLKYEAMEQLSEDEGGNEPQSQSEMHIEGLPSRAYPARTESISAPVHVPSREVRQEPLPQKENQELSANGPFMPGRQEAGSTSQGSTGVPTAVPRPAARRPLPSARQTAFGTIAGLNVGGPPPKYNSPYGPAPAQVSRPVTKTQYGPQPAAQPPRQHASTPRSTSAAQRPAQGAMTQDVLRRVVNEANSMQRTFRYTLAPGNGGQSFTPAGNSQTSPPSFNSFPAPLTSARVPELGPANPRSASSNQASTGGSVGRELYAPGTRRATGPGRDNRHTQQVRVEADEMFEHPLANPWPLHPDFEDEGIEEQIFRKRWSELRVKRLREGKDAFERMEDEKQKKKRKRTEACRRELARPRRITNLGQPILIDHDEDEDVNDGFRRVQYQPRVTSAADVHPPPVENNARGSSHAPGLALPALSSGSIWHPSPHPYGHPKHPLFGLTDDHQPSGGRTRPWVTNPQPYSSSRIVGYGSSIPHDYDPLAGSSMAPALISSFDGLPSLRPELFNPEPHTTE</sequence>
<keyword evidence="3" id="KW-1185">Reference proteome</keyword>
<feature type="region of interest" description="Disordered" evidence="1">
    <location>
        <begin position="459"/>
        <end position="482"/>
    </location>
</feature>
<feature type="compositionally biased region" description="Polar residues" evidence="1">
    <location>
        <begin position="310"/>
        <end position="320"/>
    </location>
</feature>
<feature type="region of interest" description="Disordered" evidence="1">
    <location>
        <begin position="400"/>
        <end position="419"/>
    </location>
</feature>
<dbReference type="EMBL" id="FJUX01000031">
    <property type="protein sequence ID" value="CZS97320.1"/>
    <property type="molecule type" value="Genomic_DNA"/>
</dbReference>
<gene>
    <name evidence="2" type="ORF">RAG0_06462</name>
</gene>
<dbReference type="Proteomes" id="UP000178912">
    <property type="component" value="Unassembled WGS sequence"/>
</dbReference>
<evidence type="ECO:0000256" key="1">
    <source>
        <dbReference type="SAM" id="MobiDB-lite"/>
    </source>
</evidence>
<feature type="compositionally biased region" description="Polar residues" evidence="1">
    <location>
        <begin position="226"/>
        <end position="236"/>
    </location>
</feature>